<dbReference type="Pfam" id="PF21085">
    <property type="entry name" value="CusS"/>
    <property type="match status" value="1"/>
</dbReference>
<evidence type="ECO:0000256" key="5">
    <source>
        <dbReference type="ARBA" id="ARBA00022553"/>
    </source>
</evidence>
<dbReference type="InterPro" id="IPR048590">
    <property type="entry name" value="CusS-like_sensor"/>
</dbReference>
<proteinExistence type="predicted"/>
<dbReference type="InterPro" id="IPR003661">
    <property type="entry name" value="HisK_dim/P_dom"/>
</dbReference>
<dbReference type="InterPro" id="IPR004358">
    <property type="entry name" value="Sig_transdc_His_kin-like_C"/>
</dbReference>
<dbReference type="GO" id="GO:0000155">
    <property type="term" value="F:phosphorelay sensor kinase activity"/>
    <property type="evidence" value="ECO:0007669"/>
    <property type="project" value="InterPro"/>
</dbReference>
<sequence length="442" mass="50467">MKKLLNQSIARKLVFMFVTASFVVLVVFALTIQHAIKNHFNEQDYRHLETKLRPLIGTVERDLDLFHSWDISAWVLNNKQVVKTNNETIDFPSELIGRSSYEWSVGNNRFHAFKFDYPEIKGGEIVLAMDVTHHKVFFDKLNTILFWTLVLTLSLSGAYALIIVRNGLQPLKQLKEYIAQVNTSNLSMRIPSDSLPKELSSLIISQNEMLERLQEGYLRLSEFSSDIAHELRTPLNNIQTQTQVALGIERSVEEYQDILVSNVEELERFNKTISDTLYLAKSENQLLHKTESELELKEVITPLLEYYEALAEEKNVRFTLDGSSTLYGDKDMLQRAFGNVLSNALRHCFHNTDISVVISESETSIKVTISNVGEPIPLSSLPYIFERFYRSDKSRVHNGSVGAGLGLPIAKAIMKAHHGDILVNAKDERTEFVFIFNNPELQ</sequence>
<organism evidence="17 18">
    <name type="scientific">Vibrio spartinae</name>
    <dbReference type="NCBI Taxonomy" id="1918945"/>
    <lineage>
        <taxon>Bacteria</taxon>
        <taxon>Pseudomonadati</taxon>
        <taxon>Pseudomonadota</taxon>
        <taxon>Gammaproteobacteria</taxon>
        <taxon>Vibrionales</taxon>
        <taxon>Vibrionaceae</taxon>
        <taxon>Vibrio</taxon>
    </lineage>
</organism>
<dbReference type="SUPFAM" id="SSF47384">
    <property type="entry name" value="Homodimeric domain of signal transducing histidine kinase"/>
    <property type="match status" value="1"/>
</dbReference>
<keyword evidence="8 14" id="KW-0547">Nucleotide-binding</keyword>
<dbReference type="SMART" id="SM00388">
    <property type="entry name" value="HisKA"/>
    <property type="match status" value="1"/>
</dbReference>
<evidence type="ECO:0000256" key="9">
    <source>
        <dbReference type="ARBA" id="ARBA00022777"/>
    </source>
</evidence>
<dbReference type="EC" id="2.7.13.3" evidence="14"/>
<evidence type="ECO:0000313" key="17">
    <source>
        <dbReference type="EMBL" id="SIO94548.1"/>
    </source>
</evidence>
<dbReference type="InterPro" id="IPR003660">
    <property type="entry name" value="HAMP_dom"/>
</dbReference>
<dbReference type="Pfam" id="PF00512">
    <property type="entry name" value="HisKA"/>
    <property type="match status" value="1"/>
</dbReference>
<dbReference type="InterPro" id="IPR005467">
    <property type="entry name" value="His_kinase_dom"/>
</dbReference>
<evidence type="ECO:0000256" key="13">
    <source>
        <dbReference type="ARBA" id="ARBA00023136"/>
    </source>
</evidence>
<dbReference type="RefSeq" id="WP_074373093.1">
    <property type="nucleotide sequence ID" value="NZ_AP024907.1"/>
</dbReference>
<dbReference type="CDD" id="cd00075">
    <property type="entry name" value="HATPase"/>
    <property type="match status" value="1"/>
</dbReference>
<evidence type="ECO:0000256" key="2">
    <source>
        <dbReference type="ARBA" id="ARBA00004429"/>
    </source>
</evidence>
<feature type="transmembrane region" description="Helical" evidence="14">
    <location>
        <begin position="144"/>
        <end position="164"/>
    </location>
</feature>
<evidence type="ECO:0000313" key="18">
    <source>
        <dbReference type="Proteomes" id="UP000184774"/>
    </source>
</evidence>
<dbReference type="PANTHER" id="PTHR45436:SF15">
    <property type="entry name" value="SENSOR HISTIDINE KINASE CUSS"/>
    <property type="match status" value="1"/>
</dbReference>
<dbReference type="PANTHER" id="PTHR45436">
    <property type="entry name" value="SENSOR HISTIDINE KINASE YKOH"/>
    <property type="match status" value="1"/>
</dbReference>
<dbReference type="OrthoDB" id="9804645at2"/>
<evidence type="ECO:0000256" key="3">
    <source>
        <dbReference type="ARBA" id="ARBA00022475"/>
    </source>
</evidence>
<keyword evidence="12 14" id="KW-0902">Two-component regulatory system</keyword>
<feature type="transmembrane region" description="Helical" evidence="14">
    <location>
        <begin position="12"/>
        <end position="36"/>
    </location>
</feature>
<keyword evidence="11 14" id="KW-1133">Transmembrane helix</keyword>
<dbReference type="CDD" id="cd00082">
    <property type="entry name" value="HisKA"/>
    <property type="match status" value="1"/>
</dbReference>
<dbReference type="GO" id="GO:0005524">
    <property type="term" value="F:ATP binding"/>
    <property type="evidence" value="ECO:0007669"/>
    <property type="project" value="UniProtKB-KW"/>
</dbReference>
<dbReference type="Gene3D" id="1.10.287.130">
    <property type="match status" value="1"/>
</dbReference>
<evidence type="ECO:0000259" key="16">
    <source>
        <dbReference type="PROSITE" id="PS50885"/>
    </source>
</evidence>
<keyword evidence="9 14" id="KW-0418">Kinase</keyword>
<comment type="function">
    <text evidence="14">Member of a two-component regulatory system.</text>
</comment>
<comment type="catalytic activity">
    <reaction evidence="1 14">
        <text>ATP + protein L-histidine = ADP + protein N-phospho-L-histidine.</text>
        <dbReference type="EC" id="2.7.13.3"/>
    </reaction>
</comment>
<feature type="domain" description="HAMP" evidence="16">
    <location>
        <begin position="165"/>
        <end position="218"/>
    </location>
</feature>
<dbReference type="Gene3D" id="3.30.565.10">
    <property type="entry name" value="Histidine kinase-like ATPase, C-terminal domain"/>
    <property type="match status" value="1"/>
</dbReference>
<evidence type="ECO:0000256" key="10">
    <source>
        <dbReference type="ARBA" id="ARBA00022840"/>
    </source>
</evidence>
<evidence type="ECO:0000256" key="11">
    <source>
        <dbReference type="ARBA" id="ARBA00022989"/>
    </source>
</evidence>
<dbReference type="GO" id="GO:0005886">
    <property type="term" value="C:plasma membrane"/>
    <property type="evidence" value="ECO:0007669"/>
    <property type="project" value="UniProtKB-SubCell"/>
</dbReference>
<dbReference type="SMART" id="SM00387">
    <property type="entry name" value="HATPase_c"/>
    <property type="match status" value="1"/>
</dbReference>
<evidence type="ECO:0000256" key="8">
    <source>
        <dbReference type="ARBA" id="ARBA00022741"/>
    </source>
</evidence>
<keyword evidence="5" id="KW-0597">Phosphoprotein</keyword>
<keyword evidence="13 14" id="KW-0472">Membrane</keyword>
<dbReference type="PRINTS" id="PR00344">
    <property type="entry name" value="BCTRLSENSOR"/>
</dbReference>
<gene>
    <name evidence="17" type="primary">cusS_2</name>
    <name evidence="17" type="ORF">VSP9026_02272</name>
</gene>
<accession>A0A1N6M543</accession>
<dbReference type="InterPro" id="IPR006290">
    <property type="entry name" value="CztS_silS_copS"/>
</dbReference>
<keyword evidence="3 14" id="KW-1003">Cell membrane</keyword>
<dbReference type="Pfam" id="PF02518">
    <property type="entry name" value="HATPase_c"/>
    <property type="match status" value="1"/>
</dbReference>
<keyword evidence="10 14" id="KW-0067">ATP-binding</keyword>
<dbReference type="PROSITE" id="PS50109">
    <property type="entry name" value="HIS_KIN"/>
    <property type="match status" value="1"/>
</dbReference>
<comment type="subcellular location">
    <subcellularLocation>
        <location evidence="2">Cell inner membrane</location>
        <topology evidence="2">Multi-pass membrane protein</topology>
    </subcellularLocation>
</comment>
<dbReference type="Gene3D" id="6.10.340.10">
    <property type="match status" value="1"/>
</dbReference>
<evidence type="ECO:0000256" key="12">
    <source>
        <dbReference type="ARBA" id="ARBA00023012"/>
    </source>
</evidence>
<dbReference type="NCBIfam" id="TIGR01386">
    <property type="entry name" value="cztS_silS_copS"/>
    <property type="match status" value="1"/>
</dbReference>
<dbReference type="InterPro" id="IPR003594">
    <property type="entry name" value="HATPase_dom"/>
</dbReference>
<keyword evidence="4 14" id="KW-0997">Cell inner membrane</keyword>
<feature type="domain" description="Histidine kinase" evidence="15">
    <location>
        <begin position="226"/>
        <end position="442"/>
    </location>
</feature>
<protein>
    <recommendedName>
        <fullName evidence="14">Sensor protein</fullName>
        <ecNumber evidence="14">2.7.13.3</ecNumber>
    </recommendedName>
</protein>
<dbReference type="InterPro" id="IPR036097">
    <property type="entry name" value="HisK_dim/P_sf"/>
</dbReference>
<keyword evidence="7 14" id="KW-0812">Transmembrane</keyword>
<dbReference type="EMBL" id="FSSB01000015">
    <property type="protein sequence ID" value="SIO94548.1"/>
    <property type="molecule type" value="Genomic_DNA"/>
</dbReference>
<name>A0A1N6M543_9VIBR</name>
<evidence type="ECO:0000256" key="1">
    <source>
        <dbReference type="ARBA" id="ARBA00000085"/>
    </source>
</evidence>
<dbReference type="PROSITE" id="PS50885">
    <property type="entry name" value="HAMP"/>
    <property type="match status" value="1"/>
</dbReference>
<keyword evidence="6 14" id="KW-0808">Transferase</keyword>
<evidence type="ECO:0000256" key="7">
    <source>
        <dbReference type="ARBA" id="ARBA00022692"/>
    </source>
</evidence>
<evidence type="ECO:0000256" key="6">
    <source>
        <dbReference type="ARBA" id="ARBA00022679"/>
    </source>
</evidence>
<dbReference type="SUPFAM" id="SSF55874">
    <property type="entry name" value="ATPase domain of HSP90 chaperone/DNA topoisomerase II/histidine kinase"/>
    <property type="match status" value="1"/>
</dbReference>
<dbReference type="InterPro" id="IPR050428">
    <property type="entry name" value="TCS_sensor_his_kinase"/>
</dbReference>
<dbReference type="Proteomes" id="UP000184774">
    <property type="component" value="Unassembled WGS sequence"/>
</dbReference>
<dbReference type="InterPro" id="IPR036890">
    <property type="entry name" value="HATPase_C_sf"/>
</dbReference>
<reference evidence="17 18" key="1">
    <citation type="submission" date="2016-12" db="EMBL/GenBank/DDBJ databases">
        <authorList>
            <person name="Song W.-J."/>
            <person name="Kurnit D.M."/>
        </authorList>
    </citation>
    <scope>NUCLEOTIDE SEQUENCE [LARGE SCALE GENOMIC DNA]</scope>
    <source>
        <strain evidence="17 18">CECT 9026</strain>
    </source>
</reference>
<evidence type="ECO:0000256" key="4">
    <source>
        <dbReference type="ARBA" id="ARBA00022519"/>
    </source>
</evidence>
<evidence type="ECO:0000256" key="14">
    <source>
        <dbReference type="RuleBase" id="RU364088"/>
    </source>
</evidence>
<dbReference type="AlphaFoldDB" id="A0A1N6M543"/>
<evidence type="ECO:0000259" key="15">
    <source>
        <dbReference type="PROSITE" id="PS50109"/>
    </source>
</evidence>